<dbReference type="EMBL" id="CATQJL010000326">
    <property type="protein sequence ID" value="CAJ0610478.1"/>
    <property type="molecule type" value="Genomic_DNA"/>
</dbReference>
<keyword evidence="2" id="KW-0732">Signal</keyword>
<sequence>MNVNRLPLASSNLLVSLLTVVSIVATNLCRGAICERFHCSSESFPPRIIDPYLRRGATFNTPCSCLPDWNSMFCNHTQILSATPGLLVPEMPTICICRKFDDNGSKCQQFITRCFNRKDKKCTCCFNQPSDFCDHLTCKNGEPEFSSSNTSCVCHHNPADYPYHICKSLYTRNSPTYTESSQALRNSGMDRERRHKNSFSFLGLTIPSSIVTYIVIGLLIGAILLTAIILVVGNRRRQKRREDNTRQRQTAHEALLMQRADDDRYLPSV</sequence>
<comment type="caution">
    <text evidence="3">The sequence shown here is derived from an EMBL/GenBank/DDBJ whole genome shotgun (WGS) entry which is preliminary data.</text>
</comment>
<accession>A0AA36HII5</accession>
<evidence type="ECO:0000256" key="1">
    <source>
        <dbReference type="SAM" id="Phobius"/>
    </source>
</evidence>
<keyword evidence="1" id="KW-0472">Membrane</keyword>
<evidence type="ECO:0000313" key="4">
    <source>
        <dbReference type="Proteomes" id="UP001176961"/>
    </source>
</evidence>
<dbReference type="CDD" id="cd12087">
    <property type="entry name" value="TM_EGFR-like"/>
    <property type="match status" value="1"/>
</dbReference>
<reference evidence="3" key="1">
    <citation type="submission" date="2023-07" db="EMBL/GenBank/DDBJ databases">
        <authorList>
            <consortium name="CYATHOMIX"/>
        </authorList>
    </citation>
    <scope>NUCLEOTIDE SEQUENCE</scope>
    <source>
        <strain evidence="3">N/A</strain>
    </source>
</reference>
<keyword evidence="4" id="KW-1185">Reference proteome</keyword>
<keyword evidence="1" id="KW-0812">Transmembrane</keyword>
<protein>
    <recommendedName>
        <fullName evidence="5">EGF-like domain-containing protein</fullName>
    </recommendedName>
</protein>
<keyword evidence="1" id="KW-1133">Transmembrane helix</keyword>
<dbReference type="Proteomes" id="UP001176961">
    <property type="component" value="Unassembled WGS sequence"/>
</dbReference>
<feature type="signal peptide" evidence="2">
    <location>
        <begin position="1"/>
        <end position="25"/>
    </location>
</feature>
<evidence type="ECO:0000256" key="2">
    <source>
        <dbReference type="SAM" id="SignalP"/>
    </source>
</evidence>
<feature type="chain" id="PRO_5041456833" description="EGF-like domain-containing protein" evidence="2">
    <location>
        <begin position="26"/>
        <end position="269"/>
    </location>
</feature>
<name>A0AA36HII5_CYLNA</name>
<feature type="transmembrane region" description="Helical" evidence="1">
    <location>
        <begin position="210"/>
        <end position="232"/>
    </location>
</feature>
<evidence type="ECO:0008006" key="5">
    <source>
        <dbReference type="Google" id="ProtNLM"/>
    </source>
</evidence>
<proteinExistence type="predicted"/>
<evidence type="ECO:0000313" key="3">
    <source>
        <dbReference type="EMBL" id="CAJ0610478.1"/>
    </source>
</evidence>
<gene>
    <name evidence="3" type="ORF">CYNAS_LOCUS22461</name>
</gene>
<organism evidence="3 4">
    <name type="scientific">Cylicocyclus nassatus</name>
    <name type="common">Nematode worm</name>
    <dbReference type="NCBI Taxonomy" id="53992"/>
    <lineage>
        <taxon>Eukaryota</taxon>
        <taxon>Metazoa</taxon>
        <taxon>Ecdysozoa</taxon>
        <taxon>Nematoda</taxon>
        <taxon>Chromadorea</taxon>
        <taxon>Rhabditida</taxon>
        <taxon>Rhabditina</taxon>
        <taxon>Rhabditomorpha</taxon>
        <taxon>Strongyloidea</taxon>
        <taxon>Strongylidae</taxon>
        <taxon>Cylicocyclus</taxon>
    </lineage>
</organism>
<dbReference type="AlphaFoldDB" id="A0AA36HII5"/>